<dbReference type="Gene3D" id="2.60.40.10">
    <property type="entry name" value="Immunoglobulins"/>
    <property type="match status" value="1"/>
</dbReference>
<sequence>MKRLSTLLAIVVLSFGCEEIPPVITPVMQVESICDEPAPITDQQRQVLVEEFTGVRCVNCPAGSAALEELIGQHGDQLVAVSIHAGSFAPPYPESFDTLRTAKGEEILSFVGEPLGYPTAVVNRKKFPGGFNLQLPRNGWPGAIEQELQEDPRVLIDIKNNYDEATRELETCVTLQMMDDLSVEESVFLTVMLLENNVVDLQLTPESSEPDPNYVHKHVFRDVLTSAAGNLIQDEVTAGSFVQQSFAITLKEKYKADDCSIIAFVHLGGDTKVVLQAEKEGW</sequence>
<proteinExistence type="predicted"/>
<dbReference type="NCBIfam" id="NF033782">
    <property type="entry name" value="lipoprot_Omp28"/>
    <property type="match status" value="1"/>
</dbReference>
<dbReference type="Proteomes" id="UP000029736">
    <property type="component" value="Unassembled WGS sequence"/>
</dbReference>
<organism evidence="1 2">
    <name type="scientific">Phaeodactylibacter xiamenensis</name>
    <dbReference type="NCBI Taxonomy" id="1524460"/>
    <lineage>
        <taxon>Bacteria</taxon>
        <taxon>Pseudomonadati</taxon>
        <taxon>Bacteroidota</taxon>
        <taxon>Saprospiria</taxon>
        <taxon>Saprospirales</taxon>
        <taxon>Haliscomenobacteraceae</taxon>
        <taxon>Phaeodactylibacter</taxon>
    </lineage>
</organism>
<protein>
    <submittedName>
        <fullName evidence="1">Uncharacterized protein</fullName>
    </submittedName>
</protein>
<dbReference type="RefSeq" id="WP_044218348.1">
    <property type="nucleotide sequence ID" value="NZ_CAKZLC010000526.1"/>
</dbReference>
<evidence type="ECO:0000313" key="2">
    <source>
        <dbReference type="Proteomes" id="UP000029736"/>
    </source>
</evidence>
<comment type="caution">
    <text evidence="1">The sequence shown here is derived from an EMBL/GenBank/DDBJ whole genome shotgun (WGS) entry which is preliminary data.</text>
</comment>
<dbReference type="PROSITE" id="PS51257">
    <property type="entry name" value="PROKAR_LIPOPROTEIN"/>
    <property type="match status" value="1"/>
</dbReference>
<dbReference type="AlphaFoldDB" id="A0A098S938"/>
<reference evidence="1 2" key="1">
    <citation type="journal article" date="2014" name="Int. J. Syst. Evol. Microbiol.">
        <title>Phaeodactylibacter xiamenensis gen. nov., sp. nov., a member of the family Saprospiraceae isolated from the marine alga Phaeodactylum tricornutum.</title>
        <authorList>
            <person name="Chen Z.Jr."/>
            <person name="Lei X."/>
            <person name="Lai Q."/>
            <person name="Li Y."/>
            <person name="Zhang B."/>
            <person name="Zhang J."/>
            <person name="Zhang H."/>
            <person name="Yang L."/>
            <person name="Zheng W."/>
            <person name="Tian Y."/>
            <person name="Yu Z."/>
            <person name="Xu H.Jr."/>
            <person name="Zheng T."/>
        </authorList>
    </citation>
    <scope>NUCLEOTIDE SEQUENCE [LARGE SCALE GENOMIC DNA]</scope>
    <source>
        <strain evidence="1 2">KD52</strain>
    </source>
</reference>
<evidence type="ECO:0000313" key="1">
    <source>
        <dbReference type="EMBL" id="KGE88626.1"/>
    </source>
</evidence>
<dbReference type="Pfam" id="PF11551">
    <property type="entry name" value="Omp28"/>
    <property type="match status" value="1"/>
</dbReference>
<dbReference type="STRING" id="1524460.IX84_08115"/>
<name>A0A098S938_9BACT</name>
<dbReference type="InterPro" id="IPR021615">
    <property type="entry name" value="Omp28"/>
</dbReference>
<dbReference type="OrthoDB" id="1081990at2"/>
<accession>A0A098S938</accession>
<keyword evidence="2" id="KW-1185">Reference proteome</keyword>
<dbReference type="EMBL" id="JPOS01000018">
    <property type="protein sequence ID" value="KGE88626.1"/>
    <property type="molecule type" value="Genomic_DNA"/>
</dbReference>
<gene>
    <name evidence="1" type="ORF">IX84_08115</name>
</gene>
<dbReference type="InterPro" id="IPR013783">
    <property type="entry name" value="Ig-like_fold"/>
</dbReference>